<dbReference type="Proteomes" id="UP000636811">
    <property type="component" value="Unassembled WGS sequence"/>
</dbReference>
<reference evidence="2 3" key="1">
    <citation type="submission" date="2020-11" db="EMBL/GenBank/DDBJ databases">
        <title>Taxonomic investigation of Rahnella strains.</title>
        <authorList>
            <person name="Lee S.D."/>
        </authorList>
    </citation>
    <scope>NUCLEOTIDE SEQUENCE [LARGE SCALE GENOMIC DNA]</scope>
    <source>
        <strain evidence="2 3">SAP-17</strain>
    </source>
</reference>
<dbReference type="Pfam" id="PF20283">
    <property type="entry name" value="CTD7"/>
    <property type="match status" value="1"/>
</dbReference>
<evidence type="ECO:0000259" key="1">
    <source>
        <dbReference type="Pfam" id="PF20283"/>
    </source>
</evidence>
<keyword evidence="3" id="KW-1185">Reference proteome</keyword>
<name>A0ABS0E0D4_9GAMM</name>
<organism evidence="2 3">
    <name type="scientific">Rahnella laticis</name>
    <dbReference type="NCBI Taxonomy" id="2787622"/>
    <lineage>
        <taxon>Bacteria</taxon>
        <taxon>Pseudomonadati</taxon>
        <taxon>Pseudomonadota</taxon>
        <taxon>Gammaproteobacteria</taxon>
        <taxon>Enterobacterales</taxon>
        <taxon>Yersiniaceae</taxon>
        <taxon>Rahnella</taxon>
    </lineage>
</organism>
<comment type="caution">
    <text evidence="2">The sequence shown here is derived from an EMBL/GenBank/DDBJ whole genome shotgun (WGS) entry which is preliminary data.</text>
</comment>
<evidence type="ECO:0000313" key="3">
    <source>
        <dbReference type="Proteomes" id="UP000636811"/>
    </source>
</evidence>
<dbReference type="RefSeq" id="WP_195813103.1">
    <property type="nucleotide sequence ID" value="NZ_JADOBI010000002.1"/>
</dbReference>
<sequence length="402" mass="47244">MVIQTSFTDKTNDDDKEIGFRYQYYYFLYRLLNIKAGQSVGLEVKDDVHTELNNDSQILFQLKHTVQTDASGNPISLTELDIDLWKTLHNWVKIITDPIDGRGDKTEQKAFINKTEFHLVTNKSESLRNTLLIKFESYKSSEIKLEILHEYIKSLYKKTENSKIKTYINTLLALEKDVLKPFLMKVNFKLDEIDVIGLIKKSIKEKMIDDSKIDLVFQKLDSSISTDNFIAVKEGRKIVIDFDSFYKRYRNIFAASRERLSINRSFSFSYPTDIYSQVFIKQLIDINALKVGDTEKALELTTSKLKITRLLDEWIQQGELVSFEISDFHNDVRKKWLNAFEHWCENCNEEHIVSHAKSLLYDLRQKEFILIENNLSTELSNGELYKLSDEKLIGWHRDWKIK</sequence>
<feature type="domain" description="ABC-three component systems C-terminal" evidence="1">
    <location>
        <begin position="313"/>
        <end position="400"/>
    </location>
</feature>
<dbReference type="EMBL" id="JADOBI010000002">
    <property type="protein sequence ID" value="MBF7978563.1"/>
    <property type="molecule type" value="Genomic_DNA"/>
</dbReference>
<protein>
    <recommendedName>
        <fullName evidence="1">ABC-three component systems C-terminal domain-containing protein</fullName>
    </recommendedName>
</protein>
<proteinExistence type="predicted"/>
<gene>
    <name evidence="2" type="ORF">IV433_03965</name>
</gene>
<dbReference type="InterPro" id="IPR046913">
    <property type="entry name" value="ABC-3C_CTD7"/>
</dbReference>
<accession>A0ABS0E0D4</accession>
<evidence type="ECO:0000313" key="2">
    <source>
        <dbReference type="EMBL" id="MBF7978563.1"/>
    </source>
</evidence>